<dbReference type="FunFam" id="1.25.10.10:FF:001769">
    <property type="entry name" value="Uncharacterized protein"/>
    <property type="match status" value="1"/>
</dbReference>
<organism evidence="6 7">
    <name type="scientific">Batrachochytrium dendrobatidis (strain JAM81 / FGSC 10211)</name>
    <name type="common">Frog chytrid fungus</name>
    <dbReference type="NCBI Taxonomy" id="684364"/>
    <lineage>
        <taxon>Eukaryota</taxon>
        <taxon>Fungi</taxon>
        <taxon>Fungi incertae sedis</taxon>
        <taxon>Chytridiomycota</taxon>
        <taxon>Chytridiomycota incertae sedis</taxon>
        <taxon>Chytridiomycetes</taxon>
        <taxon>Rhizophydiales</taxon>
        <taxon>Rhizophydiales incertae sedis</taxon>
        <taxon>Batrachochytrium</taxon>
    </lineage>
</organism>
<dbReference type="Proteomes" id="UP000007241">
    <property type="component" value="Unassembled WGS sequence"/>
</dbReference>
<evidence type="ECO:0000256" key="2">
    <source>
        <dbReference type="ARBA" id="ARBA00007991"/>
    </source>
</evidence>
<dbReference type="InterPro" id="IPR058669">
    <property type="entry name" value="TPR_IPO7/11-like"/>
</dbReference>
<dbReference type="SUPFAM" id="SSF48371">
    <property type="entry name" value="ARM repeat"/>
    <property type="match status" value="1"/>
</dbReference>
<dbReference type="EMBL" id="GL882885">
    <property type="protein sequence ID" value="EGF79720.1"/>
    <property type="molecule type" value="Genomic_DNA"/>
</dbReference>
<dbReference type="InParanoid" id="F4P410"/>
<dbReference type="STRING" id="684364.F4P410"/>
<dbReference type="GO" id="GO:0006606">
    <property type="term" value="P:protein import into nucleus"/>
    <property type="evidence" value="ECO:0000318"/>
    <property type="project" value="GO_Central"/>
</dbReference>
<dbReference type="AlphaFoldDB" id="F4P410"/>
<proteinExistence type="inferred from homology"/>
<dbReference type="OrthoDB" id="361693at2759"/>
<dbReference type="Pfam" id="PF03810">
    <property type="entry name" value="IBN_N"/>
    <property type="match status" value="1"/>
</dbReference>
<dbReference type="Pfam" id="PF25758">
    <property type="entry name" value="TPR_IPO11"/>
    <property type="match status" value="1"/>
</dbReference>
<evidence type="ECO:0000313" key="6">
    <source>
        <dbReference type="EMBL" id="EGF79720.1"/>
    </source>
</evidence>
<gene>
    <name evidence="6" type="ORF">BATDEDRAFT_89116</name>
</gene>
<evidence type="ECO:0000256" key="4">
    <source>
        <dbReference type="ARBA" id="ARBA00023242"/>
    </source>
</evidence>
<evidence type="ECO:0000256" key="3">
    <source>
        <dbReference type="ARBA" id="ARBA00022448"/>
    </source>
</evidence>
<dbReference type="InterPro" id="IPR001494">
    <property type="entry name" value="Importin-beta_N"/>
</dbReference>
<evidence type="ECO:0000256" key="1">
    <source>
        <dbReference type="ARBA" id="ARBA00004123"/>
    </source>
</evidence>
<sequence length="933" mass="105750">MSNSKIQLCMVLEQAASADPVQRTTGQSVLGQWEKASQFHSTLQDIYFDQTIDVKLRSLAIIYLKNGIARYWRKTAEHAIQLEEKEIIRQKQLTNMDESNKKLAIQQALVTAKISRTDFPNDWPDLLQTLIPIVQASFRVSAPLDQTARNIQHNSLYTLHHVVKTLCSKTLPSSRRLLHQLAPELFNFVSSIFFDEANSFVTTIQQVDVSDPTNQINDKLVLVRYALKCLRRLVVHGFQDPDKIPAVAEFIGSLTRYMQTFMQFRQTLPKSSSGLYATLSSFCILVESTPQVQVTTEYLDNETVERIMIQALRLLKMFIKNPSFNTISQVHKDERMNSVIQILDTQLFKQDQVVTFAKLLVSHYIRLSEEDLTSWEDDPESFIQSEDSDQWEFSIKSCAERVLMDLVSKNRDLLCPILVSMLREASVPTTQSNILLKDAVYSSIGLTAHDLFDWLDFADWTRTHLVHEVSRKEPEFKIIRRRVACIIGQWVQVKAPEDLRSTLYQILLSLMGRDEDLVVRLSAVINLQRCVDDFDFQPQSFQPYLESNVTAFIQLLEDVDEFENKMKIINCLVVIIERMDEQARVIGKLLKALRSESIKLNEIVMPILQQSVDTSKPGHLYLVEEGIILWLTMLQNATTCTSSLLELVPYATQLMQSDGDNLKRILRIIEAYIVLDPVAVMQMGAVSIMSTITQMLGQLKAEASSALLRVVDIALQGCHAAQCFPSICQVILSSGLLSRLVQVVIENTEMSIITVGFLSILARIAVYDPIFLTTSIQQIGSNSNPPIMDILGQLLDRWLEKVDAMGHGKQRKLTALAMSNLLGTAHPIVLARIDGVFGVLTSISSQLHNMSVDESIAFAYDVRDEDDDEFSLDKKRQDALMVLDPVYTNDSLAQYMRLNLAALEHELGSQQAMKQLLSMADPDLLLQIKHFLK</sequence>
<protein>
    <recommendedName>
        <fullName evidence="5">Importin N-terminal domain-containing protein</fullName>
    </recommendedName>
</protein>
<dbReference type="FunCoup" id="F4P410">
    <property type="interactions" value="569"/>
</dbReference>
<dbReference type="PROSITE" id="PS50166">
    <property type="entry name" value="IMPORTIN_B_NT"/>
    <property type="match status" value="1"/>
</dbReference>
<dbReference type="HOGENOM" id="CLU_003886_0_0_1"/>
<dbReference type="InterPro" id="IPR016024">
    <property type="entry name" value="ARM-type_fold"/>
</dbReference>
<comment type="subcellular location">
    <subcellularLocation>
        <location evidence="1">Nucleus</location>
    </subcellularLocation>
</comment>
<dbReference type="InterPro" id="IPR011989">
    <property type="entry name" value="ARM-like"/>
</dbReference>
<dbReference type="GeneID" id="18243381"/>
<dbReference type="GO" id="GO:0005635">
    <property type="term" value="C:nuclear envelope"/>
    <property type="evidence" value="ECO:0000318"/>
    <property type="project" value="GO_Central"/>
</dbReference>
<comment type="similarity">
    <text evidence="2">Belongs to the importin beta family.</text>
</comment>
<feature type="domain" description="Importin N-terminal" evidence="5">
    <location>
        <begin position="26"/>
        <end position="98"/>
    </location>
</feature>
<dbReference type="SMART" id="SM00913">
    <property type="entry name" value="IBN_N"/>
    <property type="match status" value="1"/>
</dbReference>
<reference evidence="6 7" key="1">
    <citation type="submission" date="2009-12" db="EMBL/GenBank/DDBJ databases">
        <title>The draft genome of Batrachochytrium dendrobatidis.</title>
        <authorList>
            <consortium name="US DOE Joint Genome Institute (JGI-PGF)"/>
            <person name="Kuo A."/>
            <person name="Salamov A."/>
            <person name="Schmutz J."/>
            <person name="Lucas S."/>
            <person name="Pitluck S."/>
            <person name="Rosenblum E."/>
            <person name="Stajich J."/>
            <person name="Eisen M."/>
            <person name="Grigoriev I.V."/>
        </authorList>
    </citation>
    <scope>NUCLEOTIDE SEQUENCE [LARGE SCALE GENOMIC DNA]</scope>
    <source>
        <strain evidence="7">JAM81 / FGSC 10211</strain>
    </source>
</reference>
<dbReference type="PANTHER" id="PTHR10997:SF7">
    <property type="entry name" value="IMPORTIN-11"/>
    <property type="match status" value="1"/>
</dbReference>
<evidence type="ECO:0000259" key="5">
    <source>
        <dbReference type="PROSITE" id="PS50166"/>
    </source>
</evidence>
<dbReference type="Gene3D" id="1.25.10.10">
    <property type="entry name" value="Leucine-rich Repeat Variant"/>
    <property type="match status" value="1"/>
</dbReference>
<keyword evidence="7" id="KW-1185">Reference proteome</keyword>
<keyword evidence="4" id="KW-0539">Nucleus</keyword>
<name>F4P410_BATDJ</name>
<dbReference type="OMA" id="SFHYVFH"/>
<dbReference type="RefSeq" id="XP_006679655.1">
    <property type="nucleotide sequence ID" value="XM_006679592.1"/>
</dbReference>
<evidence type="ECO:0000313" key="7">
    <source>
        <dbReference type="Proteomes" id="UP000007241"/>
    </source>
</evidence>
<dbReference type="GO" id="GO:0031267">
    <property type="term" value="F:small GTPase binding"/>
    <property type="evidence" value="ECO:0007669"/>
    <property type="project" value="InterPro"/>
</dbReference>
<keyword evidence="3" id="KW-0813">Transport</keyword>
<accession>F4P410</accession>
<dbReference type="GO" id="GO:0005829">
    <property type="term" value="C:cytosol"/>
    <property type="evidence" value="ECO:0000318"/>
    <property type="project" value="GO_Central"/>
</dbReference>
<dbReference type="PANTHER" id="PTHR10997">
    <property type="entry name" value="IMPORTIN-7, 8, 11"/>
    <property type="match status" value="1"/>
</dbReference>